<organism evidence="7 8">
    <name type="scientific">Alishewanella maricola</name>
    <dbReference type="NCBI Taxonomy" id="2795740"/>
    <lineage>
        <taxon>Bacteria</taxon>
        <taxon>Pseudomonadati</taxon>
        <taxon>Pseudomonadota</taxon>
        <taxon>Gammaproteobacteria</taxon>
        <taxon>Alteromonadales</taxon>
        <taxon>Alteromonadaceae</taxon>
        <taxon>Alishewanella</taxon>
    </lineage>
</organism>
<dbReference type="Proteomes" id="UP000633814">
    <property type="component" value="Unassembled WGS sequence"/>
</dbReference>
<dbReference type="Gene3D" id="1.10.443.10">
    <property type="entry name" value="Intergrase catalytic core"/>
    <property type="match status" value="1"/>
</dbReference>
<protein>
    <submittedName>
        <fullName evidence="7">DUF3596 domain-containing protein</fullName>
    </submittedName>
</protein>
<feature type="domain" description="Tyr recombinase" evidence="5">
    <location>
        <begin position="196"/>
        <end position="398"/>
    </location>
</feature>
<dbReference type="SUPFAM" id="SSF56349">
    <property type="entry name" value="DNA breaking-rejoining enzymes"/>
    <property type="match status" value="1"/>
</dbReference>
<dbReference type="InterPro" id="IPR002104">
    <property type="entry name" value="Integrase_catalytic"/>
</dbReference>
<keyword evidence="3" id="KW-0233">DNA recombination</keyword>
<evidence type="ECO:0000256" key="1">
    <source>
        <dbReference type="ARBA" id="ARBA00022908"/>
    </source>
</evidence>
<dbReference type="Gene3D" id="1.10.150.130">
    <property type="match status" value="1"/>
</dbReference>
<dbReference type="RefSeq" id="WP_226750333.1">
    <property type="nucleotide sequence ID" value="NZ_JAEINI020000002.1"/>
</dbReference>
<dbReference type="EMBL" id="JAEINI020000002">
    <property type="protein sequence ID" value="MCB5226247.1"/>
    <property type="molecule type" value="Genomic_DNA"/>
</dbReference>
<proteinExistence type="predicted"/>
<dbReference type="InterPro" id="IPR022000">
    <property type="entry name" value="Min27-like_integrase_DNA_bind"/>
</dbReference>
<dbReference type="InterPro" id="IPR010998">
    <property type="entry name" value="Integrase_recombinase_N"/>
</dbReference>
<evidence type="ECO:0000259" key="5">
    <source>
        <dbReference type="PROSITE" id="PS51898"/>
    </source>
</evidence>
<dbReference type="PANTHER" id="PTHR30349">
    <property type="entry name" value="PHAGE INTEGRASE-RELATED"/>
    <property type="match status" value="1"/>
</dbReference>
<keyword evidence="1" id="KW-0229">DNA integration</keyword>
<dbReference type="InterPro" id="IPR044068">
    <property type="entry name" value="CB"/>
</dbReference>
<evidence type="ECO:0000259" key="6">
    <source>
        <dbReference type="PROSITE" id="PS51900"/>
    </source>
</evidence>
<dbReference type="Pfam" id="PF12167">
    <property type="entry name" value="Arm-DNA-bind_2"/>
    <property type="match status" value="1"/>
</dbReference>
<evidence type="ECO:0000256" key="4">
    <source>
        <dbReference type="PROSITE-ProRule" id="PRU01248"/>
    </source>
</evidence>
<dbReference type="PROSITE" id="PS51900">
    <property type="entry name" value="CB"/>
    <property type="match status" value="1"/>
</dbReference>
<sequence>MNKLPKGIDKLPTGVEVRGDAVRISFTYEGMRCREPITGHSKLSKAVILYADNKRRTIVTEIKDGRFDYVKHFPESERAKLFSGYGGKDSRRTVDDGVKKWLAVQEATKAKSTFTNYRKKSRRVVEYFGKRKMRDIAKSEMELYQAVLLREGLSPKTVNDIFTIIRGVWADAFSDSAIEHNIMERIKNVERDALDETADPFDREEMARIGATNSLQPENINMLMFWCWSGLSYSEIIALAWEDIDTVKWTAKINRARVLGDYKVPKERSRVRVIELLDPAIRYLKQQMQYTAMLPAKEFAVKNRDNITKRSDKIRLVFMNGDMPWSQSTYRTWFEPHLRKAKVRHRGPNQCRHTFASQLLTSYVPMEWIARQLGHSDTTMIKKHYGKWIPKDSKRQADLISQMLGVVEKEEKSELGRTGKA</sequence>
<comment type="caution">
    <text evidence="7">The sequence shown here is derived from an EMBL/GenBank/DDBJ whole genome shotgun (WGS) entry which is preliminary data.</text>
</comment>
<gene>
    <name evidence="7" type="ORF">JAO78_005395</name>
</gene>
<evidence type="ECO:0000256" key="3">
    <source>
        <dbReference type="ARBA" id="ARBA00023172"/>
    </source>
</evidence>
<dbReference type="Pfam" id="PF00589">
    <property type="entry name" value="Phage_integrase"/>
    <property type="match status" value="1"/>
</dbReference>
<evidence type="ECO:0000256" key="2">
    <source>
        <dbReference type="ARBA" id="ARBA00023125"/>
    </source>
</evidence>
<name>A0ABS8C1P1_9ALTE</name>
<dbReference type="PANTHER" id="PTHR30349:SF36">
    <property type="entry name" value="PROPHAGE INTEGRASE INTR-RELATED"/>
    <property type="match status" value="1"/>
</dbReference>
<accession>A0ABS8C1P1</accession>
<dbReference type="PROSITE" id="PS51898">
    <property type="entry name" value="TYR_RECOMBINASE"/>
    <property type="match status" value="1"/>
</dbReference>
<dbReference type="InterPro" id="IPR013762">
    <property type="entry name" value="Integrase-like_cat_sf"/>
</dbReference>
<keyword evidence="2 4" id="KW-0238">DNA-binding</keyword>
<reference evidence="7 8" key="1">
    <citation type="submission" date="2021-10" db="EMBL/GenBank/DDBJ databases">
        <title>Alishewanella koreense sp. nov. isolated from seawater of southwestern coast in South Korea and the proposal for the reclassification of Rheinheimera perlucida and Rheinheimera tuosuensis as Arsukibacterium perlucida and Arsukibacterium tuosuensis.</title>
        <authorList>
            <person name="Kim K.H."/>
            <person name="Ruan W."/>
            <person name="Kim K.R."/>
            <person name="Baek J.H."/>
            <person name="Jeon C.O."/>
        </authorList>
    </citation>
    <scope>NUCLEOTIDE SEQUENCE [LARGE SCALE GENOMIC DNA]</scope>
    <source>
        <strain evidence="7 8">16-MA</strain>
    </source>
</reference>
<feature type="domain" description="Core-binding (CB)" evidence="6">
    <location>
        <begin position="92"/>
        <end position="173"/>
    </location>
</feature>
<dbReference type="InterPro" id="IPR050090">
    <property type="entry name" value="Tyrosine_recombinase_XerCD"/>
</dbReference>
<evidence type="ECO:0000313" key="7">
    <source>
        <dbReference type="EMBL" id="MCB5226247.1"/>
    </source>
</evidence>
<keyword evidence="8" id="KW-1185">Reference proteome</keyword>
<dbReference type="InterPro" id="IPR011010">
    <property type="entry name" value="DNA_brk_join_enz"/>
</dbReference>
<dbReference type="CDD" id="cd01189">
    <property type="entry name" value="INT_ICEBs1_C_like"/>
    <property type="match status" value="1"/>
</dbReference>
<evidence type="ECO:0000313" key="8">
    <source>
        <dbReference type="Proteomes" id="UP000633814"/>
    </source>
</evidence>